<dbReference type="EMBL" id="NMVI01000015">
    <property type="protein sequence ID" value="OYN87794.1"/>
    <property type="molecule type" value="Genomic_DNA"/>
</dbReference>
<dbReference type="Gene3D" id="3.40.630.30">
    <property type="match status" value="2"/>
</dbReference>
<dbReference type="Proteomes" id="UP000216533">
    <property type="component" value="Unassembled WGS sequence"/>
</dbReference>
<organism evidence="3 4">
    <name type="scientific">Parenemella sanctibonifatiensis</name>
    <dbReference type="NCBI Taxonomy" id="2016505"/>
    <lineage>
        <taxon>Bacteria</taxon>
        <taxon>Bacillati</taxon>
        <taxon>Actinomycetota</taxon>
        <taxon>Actinomycetes</taxon>
        <taxon>Propionibacteriales</taxon>
        <taxon>Propionibacteriaceae</taxon>
        <taxon>Parenemella</taxon>
    </lineage>
</organism>
<dbReference type="AlphaFoldDB" id="A0A255EM89"/>
<proteinExistence type="predicted"/>
<comment type="caution">
    <text evidence="3">The sequence shown here is derived from an EMBL/GenBank/DDBJ whole genome shotgun (WGS) entry which is preliminary data.</text>
</comment>
<evidence type="ECO:0000313" key="2">
    <source>
        <dbReference type="EMBL" id="OYN87794.1"/>
    </source>
</evidence>
<sequence>MPGVLPASLTWLLVTELNHDVIRTAETPNDDRMRGWWETVRLGFHDTRGTDETFELWRRWTVADEGVLRAAYAPGREHGLPSDWPVGTLYAAPGSINAGKDPVRATLITDVTVRPTHRRRGILRTMMTAQLTEAREAGVPLAALTASDARIYGRFGFGMSTVQNILEVDTRGFELRHQPAGTVEFADPWQLGELYDDLNARFHQWMPGSVGRLSFHRPLDTGEVTDEGKPNPHRRAALHYDTDGTIDGMVLFNIDEGGKFSERTATIVDIIFTTWEAYLALWSFLGSMELVLSVSWRRGPVADPLPWAMADSRGYTVKGRKDFVWTRVLDPIAAFTERGYDRTGQAVIEVADPMGFAEGRFRIDATADGAEVTPTSEEPDATLDPEALGSLYLGGVQTRELAAAGRVRGSDDGIDRLAQVMDTERTPYNQASF</sequence>
<dbReference type="InterPro" id="IPR036527">
    <property type="entry name" value="SCP2_sterol-bd_dom_sf"/>
</dbReference>
<dbReference type="Proteomes" id="UP000216300">
    <property type="component" value="Unassembled WGS sequence"/>
</dbReference>
<keyword evidence="3" id="KW-0808">Transferase</keyword>
<accession>A0A255EM89</accession>
<dbReference type="InterPro" id="IPR041380">
    <property type="entry name" value="Acetyltransf_17"/>
</dbReference>
<dbReference type="Pfam" id="PF13527">
    <property type="entry name" value="Acetyltransf_9"/>
    <property type="match status" value="1"/>
</dbReference>
<evidence type="ECO:0000313" key="3">
    <source>
        <dbReference type="EMBL" id="OYN92101.1"/>
    </source>
</evidence>
<dbReference type="InterPro" id="IPR016181">
    <property type="entry name" value="Acyl_CoA_acyltransferase"/>
</dbReference>
<dbReference type="Pfam" id="PF17668">
    <property type="entry name" value="Acetyltransf_17"/>
    <property type="match status" value="1"/>
</dbReference>
<evidence type="ECO:0000313" key="5">
    <source>
        <dbReference type="Proteomes" id="UP000216533"/>
    </source>
</evidence>
<dbReference type="Pfam" id="PF13530">
    <property type="entry name" value="SCP2_2"/>
    <property type="match status" value="1"/>
</dbReference>
<dbReference type="GO" id="GO:0030649">
    <property type="term" value="P:aminoglycoside antibiotic catabolic process"/>
    <property type="evidence" value="ECO:0007669"/>
    <property type="project" value="TreeGrafter"/>
</dbReference>
<dbReference type="PANTHER" id="PTHR37817">
    <property type="entry name" value="N-ACETYLTRANSFERASE EIS"/>
    <property type="match status" value="1"/>
</dbReference>
<dbReference type="SUPFAM" id="SSF55718">
    <property type="entry name" value="SCP-like"/>
    <property type="match status" value="1"/>
</dbReference>
<dbReference type="SUPFAM" id="SSF55729">
    <property type="entry name" value="Acyl-CoA N-acyltransferases (Nat)"/>
    <property type="match status" value="1"/>
</dbReference>
<reference evidence="4 5" key="1">
    <citation type="submission" date="2017-07" db="EMBL/GenBank/DDBJ databases">
        <title>Draft whole genome sequences of clinical Proprionibacteriaceae strains.</title>
        <authorList>
            <person name="Bernier A.-M."/>
            <person name="Bernard K."/>
            <person name="Domingo M.-C."/>
        </authorList>
    </citation>
    <scope>NUCLEOTIDE SEQUENCE [LARGE SCALE GENOMIC DNA]</scope>
    <source>
        <strain evidence="3 4">NML 150081</strain>
        <strain evidence="2 5">NML 160184</strain>
    </source>
</reference>
<name>A0A255EM89_9ACTN</name>
<dbReference type="Gene3D" id="3.30.1050.10">
    <property type="entry name" value="SCP2 sterol-binding domain"/>
    <property type="match status" value="1"/>
</dbReference>
<accession>A0A255E8A7</accession>
<gene>
    <name evidence="3" type="ORF">CGZ91_00865</name>
    <name evidence="2" type="ORF">CGZ92_05880</name>
</gene>
<dbReference type="CDD" id="cd04301">
    <property type="entry name" value="NAT_SF"/>
    <property type="match status" value="1"/>
</dbReference>
<dbReference type="InterPro" id="IPR051554">
    <property type="entry name" value="Acetyltransferase_Eis"/>
</dbReference>
<dbReference type="InterPro" id="IPR025559">
    <property type="entry name" value="Eis_dom"/>
</dbReference>
<dbReference type="PANTHER" id="PTHR37817:SF1">
    <property type="entry name" value="N-ACETYLTRANSFERASE EIS"/>
    <property type="match status" value="1"/>
</dbReference>
<evidence type="ECO:0000259" key="1">
    <source>
        <dbReference type="PROSITE" id="PS51186"/>
    </source>
</evidence>
<feature type="domain" description="N-acetyltransferase" evidence="1">
    <location>
        <begin position="20"/>
        <end position="201"/>
    </location>
</feature>
<dbReference type="PROSITE" id="PS51186">
    <property type="entry name" value="GNAT"/>
    <property type="match status" value="1"/>
</dbReference>
<dbReference type="InterPro" id="IPR000182">
    <property type="entry name" value="GNAT_dom"/>
</dbReference>
<dbReference type="EMBL" id="NMVJ01000001">
    <property type="protein sequence ID" value="OYN92101.1"/>
    <property type="molecule type" value="Genomic_DNA"/>
</dbReference>
<keyword evidence="4" id="KW-1185">Reference proteome</keyword>
<protein>
    <submittedName>
        <fullName evidence="3">GNAT family N-acetyltransferase</fullName>
    </submittedName>
</protein>
<dbReference type="OrthoDB" id="8399956at2"/>
<evidence type="ECO:0000313" key="4">
    <source>
        <dbReference type="Proteomes" id="UP000216300"/>
    </source>
</evidence>
<dbReference type="GO" id="GO:0034069">
    <property type="term" value="F:aminoglycoside N-acetyltransferase activity"/>
    <property type="evidence" value="ECO:0007669"/>
    <property type="project" value="TreeGrafter"/>
</dbReference>